<evidence type="ECO:0000313" key="5">
    <source>
        <dbReference type="Proteomes" id="UP001207337"/>
    </source>
</evidence>
<sequence length="685" mass="75912">MKVKSYVKGEWVDEGEEQDLISAVTGEPVAHMLKADLDYKGACEYARQQAGPKLRAMSIHERAFKIKFLAQYLLERKEEYYELSTHTGATRQDSWIDIEGGIGSMFTLSSKSRIELSDLPYHVEGSHERLSREGTFVGQHICVPRHGVAVHINAFNFPVWGMLEKLAPCIISGMPAIIKPSPTGSYLAYKVFKDMLESKQLPECAIQFIAADKPGDLLHHLNSQDFVSFTGSAETGQKLKAHPNIISNNVRFNLEADSLNCSILGCDVTPDMEEFDLFVNEVTEEMTVKTGQKCTAIRRTLVPKNQVKNVIDALKKRLEKTSIGDPAKKETKMGPLASATQAERFKEQVSSLLETTQLIYSNGNGRHEGVSFTGPKVLLCHKPLEVDEVHKVEAFGPMTTLMPYESNEEAIKLANKADGSLVGSLFTADDDIAREITLGCAPYHGRFMVVNRDCADESTGHGSPMPHLVHGGPGHAGGGEELGGARAVIHNMQRVALQGSPTTLKNITQQYIKGAETKEAETHPFQQYFEDLGVGEAKTSDTYTVTEEDIERFADLSGDKFYAHTDPEAAERSLFGEIVAHGYFVLSRAAGLFVHPDEGPVLLNYGLENLRFVAPVAPGDTIQAKLVVKSKKVRQKKAKDKFPFGIVYWDVEVTNKDDELVAEYTILTLIKRREILDMDIFEEDK</sequence>
<dbReference type="PANTHER" id="PTHR43111:SF1">
    <property type="entry name" value="ALDEHYDE DEHYDROGENASE B-RELATED"/>
    <property type="match status" value="1"/>
</dbReference>
<dbReference type="InterPro" id="IPR016163">
    <property type="entry name" value="Ald_DH_C"/>
</dbReference>
<dbReference type="InterPro" id="IPR016162">
    <property type="entry name" value="Ald_DH_N"/>
</dbReference>
<dbReference type="Pfam" id="PF01575">
    <property type="entry name" value="MaoC_dehydratas"/>
    <property type="match status" value="1"/>
</dbReference>
<dbReference type="EMBL" id="JAJNDC010000001">
    <property type="protein sequence ID" value="MCW9711282.1"/>
    <property type="molecule type" value="Genomic_DNA"/>
</dbReference>
<dbReference type="Proteomes" id="UP001207337">
    <property type="component" value="Unassembled WGS sequence"/>
</dbReference>
<keyword evidence="5" id="KW-1185">Reference proteome</keyword>
<dbReference type="SUPFAM" id="SSF54637">
    <property type="entry name" value="Thioesterase/thiol ester dehydrase-isomerase"/>
    <property type="match status" value="1"/>
</dbReference>
<dbReference type="InterPro" id="IPR011966">
    <property type="entry name" value="PaaN-DH"/>
</dbReference>
<proteinExistence type="predicted"/>
<accession>A0ABT3PTV2</accession>
<feature type="domain" description="Aldehyde dehydrogenase" evidence="2">
    <location>
        <begin position="11"/>
        <end position="436"/>
    </location>
</feature>
<protein>
    <submittedName>
        <fullName evidence="4">Phenylacetic acid degradation bifunctional protein PaaZ</fullName>
    </submittedName>
</protein>
<dbReference type="Pfam" id="PF00171">
    <property type="entry name" value="Aldedh"/>
    <property type="match status" value="1"/>
</dbReference>
<gene>
    <name evidence="4" type="primary">paaZ</name>
    <name evidence="4" type="ORF">LQ318_00060</name>
</gene>
<feature type="domain" description="MaoC-like" evidence="3">
    <location>
        <begin position="538"/>
        <end position="637"/>
    </location>
</feature>
<evidence type="ECO:0000313" key="4">
    <source>
        <dbReference type="EMBL" id="MCW9711282.1"/>
    </source>
</evidence>
<comment type="caution">
    <text evidence="4">The sequence shown here is derived from an EMBL/GenBank/DDBJ whole genome shotgun (WGS) entry which is preliminary data.</text>
</comment>
<dbReference type="NCBIfam" id="NF008868">
    <property type="entry name" value="PRK11903.1"/>
    <property type="match status" value="1"/>
</dbReference>
<dbReference type="Gene3D" id="3.40.309.10">
    <property type="entry name" value="Aldehyde Dehydrogenase, Chain A, domain 2"/>
    <property type="match status" value="1"/>
</dbReference>
<evidence type="ECO:0000256" key="1">
    <source>
        <dbReference type="ARBA" id="ARBA00023002"/>
    </source>
</evidence>
<dbReference type="CDD" id="cd07128">
    <property type="entry name" value="ALDH_MaoC-N"/>
    <property type="match status" value="1"/>
</dbReference>
<dbReference type="InterPro" id="IPR029069">
    <property type="entry name" value="HotDog_dom_sf"/>
</dbReference>
<evidence type="ECO:0000259" key="3">
    <source>
        <dbReference type="Pfam" id="PF01575"/>
    </source>
</evidence>
<dbReference type="Gene3D" id="3.40.605.10">
    <property type="entry name" value="Aldehyde Dehydrogenase, Chain A, domain 1"/>
    <property type="match status" value="1"/>
</dbReference>
<keyword evidence="1" id="KW-0560">Oxidoreductase</keyword>
<dbReference type="InterPro" id="IPR002539">
    <property type="entry name" value="MaoC-like_dom"/>
</dbReference>
<name>A0ABT3PTV2_9BACT</name>
<dbReference type="NCBIfam" id="TIGR02278">
    <property type="entry name" value="PaaN-DH"/>
    <property type="match status" value="1"/>
</dbReference>
<reference evidence="4 5" key="1">
    <citation type="submission" date="2021-11" db="EMBL/GenBank/DDBJ databases">
        <title>Aliifidinibius sp. nov., a new bacterium isolated from saline soil.</title>
        <authorList>
            <person name="Galisteo C."/>
            <person name="De La Haba R."/>
            <person name="Sanchez-Porro C."/>
            <person name="Ventosa A."/>
        </authorList>
    </citation>
    <scope>NUCLEOTIDE SEQUENCE [LARGE SCALE GENOMIC DNA]</scope>
    <source>
        <strain evidence="4 5">KACC 190600</strain>
    </source>
</reference>
<dbReference type="InterPro" id="IPR015590">
    <property type="entry name" value="Aldehyde_DH_dom"/>
</dbReference>
<evidence type="ECO:0000259" key="2">
    <source>
        <dbReference type="Pfam" id="PF00171"/>
    </source>
</evidence>
<organism evidence="4 5">
    <name type="scientific">Fodinibius salicampi</name>
    <dbReference type="NCBI Taxonomy" id="1920655"/>
    <lineage>
        <taxon>Bacteria</taxon>
        <taxon>Pseudomonadati</taxon>
        <taxon>Balneolota</taxon>
        <taxon>Balneolia</taxon>
        <taxon>Balneolales</taxon>
        <taxon>Balneolaceae</taxon>
        <taxon>Fodinibius</taxon>
    </lineage>
</organism>
<dbReference type="SUPFAM" id="SSF53720">
    <property type="entry name" value="ALDH-like"/>
    <property type="match status" value="1"/>
</dbReference>
<dbReference type="PANTHER" id="PTHR43111">
    <property type="entry name" value="ALDEHYDE DEHYDROGENASE B-RELATED"/>
    <property type="match status" value="1"/>
</dbReference>
<dbReference type="RefSeq" id="WP_265786371.1">
    <property type="nucleotide sequence ID" value="NZ_BAABRS010000001.1"/>
</dbReference>
<dbReference type="InterPro" id="IPR016161">
    <property type="entry name" value="Ald_DH/histidinol_DH"/>
</dbReference>
<dbReference type="Gene3D" id="3.10.129.10">
    <property type="entry name" value="Hotdog Thioesterase"/>
    <property type="match status" value="1"/>
</dbReference>